<evidence type="ECO:0000313" key="1">
    <source>
        <dbReference type="EMBL" id="BAJ33232.1"/>
    </source>
</evidence>
<dbReference type="Pfam" id="PF13646">
    <property type="entry name" value="HEAT_2"/>
    <property type="match status" value="1"/>
</dbReference>
<evidence type="ECO:0000313" key="2">
    <source>
        <dbReference type="Proteomes" id="UP000007076"/>
    </source>
</evidence>
<dbReference type="KEGG" id="ksk:KSE_74770"/>
<dbReference type="EMBL" id="AP010968">
    <property type="protein sequence ID" value="BAJ33232.1"/>
    <property type="molecule type" value="Genomic_DNA"/>
</dbReference>
<protein>
    <recommendedName>
        <fullName evidence="3">HEAT repeat-containing protein</fullName>
    </recommendedName>
</protein>
<dbReference type="Gene3D" id="1.25.10.10">
    <property type="entry name" value="Leucine-rich Repeat Variant"/>
    <property type="match status" value="1"/>
</dbReference>
<proteinExistence type="predicted"/>
<dbReference type="InterPro" id="IPR011989">
    <property type="entry name" value="ARM-like"/>
</dbReference>
<accession>E4NJT4</accession>
<dbReference type="Proteomes" id="UP000007076">
    <property type="component" value="Chromosome"/>
</dbReference>
<organism evidence="1 2">
    <name type="scientific">Kitasatospora setae (strain ATCC 33774 / DSM 43861 / JCM 3304 / KCC A-0304 / NBRC 14216 / KM-6054)</name>
    <name type="common">Streptomyces setae</name>
    <dbReference type="NCBI Taxonomy" id="452652"/>
    <lineage>
        <taxon>Bacteria</taxon>
        <taxon>Bacillati</taxon>
        <taxon>Actinomycetota</taxon>
        <taxon>Actinomycetes</taxon>
        <taxon>Kitasatosporales</taxon>
        <taxon>Streptomycetaceae</taxon>
        <taxon>Kitasatospora</taxon>
    </lineage>
</organism>
<dbReference type="AlphaFoldDB" id="E4NJT4"/>
<dbReference type="HOGENOM" id="CLU_2369125_0_0_11"/>
<dbReference type="SUPFAM" id="SSF48371">
    <property type="entry name" value="ARM repeat"/>
    <property type="match status" value="1"/>
</dbReference>
<dbReference type="RefSeq" id="WP_014140523.1">
    <property type="nucleotide sequence ID" value="NC_016109.1"/>
</dbReference>
<name>E4NJT4_KITSK</name>
<evidence type="ECO:0008006" key="3">
    <source>
        <dbReference type="Google" id="ProtNLM"/>
    </source>
</evidence>
<keyword evidence="2" id="KW-1185">Reference proteome</keyword>
<sequence length="95" mass="10234">MFEVVRAAVGDGDAEVRAEVLGALAWRWPDDAYPLVCARALDQAEAPTVRVTAARLLGVLWPEGAEALEVLRELEGTGPEEARTAVRQALALRLP</sequence>
<gene>
    <name evidence="1" type="ordered locus">KSE_74770</name>
</gene>
<dbReference type="InterPro" id="IPR016024">
    <property type="entry name" value="ARM-type_fold"/>
</dbReference>
<reference evidence="1 2" key="1">
    <citation type="journal article" date="2010" name="DNA Res.">
        <title>Genome sequence of Kitasatospora setae NBRC 14216T: an evolutionary snapshot of the family Streptomycetaceae.</title>
        <authorList>
            <person name="Ichikawa N."/>
            <person name="Oguchi A."/>
            <person name="Ikeda H."/>
            <person name="Ishikawa J."/>
            <person name="Kitani S."/>
            <person name="Watanabe Y."/>
            <person name="Nakamura S."/>
            <person name="Katano Y."/>
            <person name="Kishi E."/>
            <person name="Sasagawa M."/>
            <person name="Ankai A."/>
            <person name="Fukui S."/>
            <person name="Hashimoto Y."/>
            <person name="Kamata S."/>
            <person name="Otoguro M."/>
            <person name="Tanikawa S."/>
            <person name="Nihira T."/>
            <person name="Horinouchi S."/>
            <person name="Ohnishi Y."/>
            <person name="Hayakawa M."/>
            <person name="Kuzuyama T."/>
            <person name="Arisawa A."/>
            <person name="Nomoto F."/>
            <person name="Miura H."/>
            <person name="Takahashi Y."/>
            <person name="Fujita N."/>
        </authorList>
    </citation>
    <scope>NUCLEOTIDE SEQUENCE [LARGE SCALE GENOMIC DNA]</scope>
    <source>
        <strain evidence="2">ATCC 33774 / DSM 43861 / JCM 3304 / KCC A-0304 / NBRC 14216 / KM-6054</strain>
    </source>
</reference>